<comment type="subunit">
    <text evidence="3 11">Monomer.</text>
</comment>
<protein>
    <recommendedName>
        <fullName evidence="11">Arginine--tRNA ligase</fullName>
        <ecNumber evidence="11">6.1.1.19</ecNumber>
    </recommendedName>
    <alternativeName>
        <fullName evidence="11">Arginyl-tRNA synthetase</fullName>
        <shortName evidence="11">ArgRS</shortName>
    </alternativeName>
</protein>
<dbReference type="FunFam" id="3.40.50.620:FF:000062">
    <property type="entry name" value="Arginine--tRNA ligase"/>
    <property type="match status" value="1"/>
</dbReference>
<sequence>MENLRMVRQQVREIIRKACDRCKGSGFLPGEIEINPVIEIPREEEHGDYSTNIAFLLAPKVRKSPQEIAKVLVENMDFSGVCDKVEVAAKGFMNFYVRDAVWRDTLKRVSDKGLDSMFPNVGDGRRVLIEFVSSNPTGPLHIGHGRGAAVGDVLANVLMKTGYTVVKEYYVNDAGRQIETLGQSTYARWRELEGDPIPFEEHFYQGDYVRDIAALLAERKDSIPSCREEAIRFMARFAGDEVMRGIERDLADFGVVFDNYFRETGLYENGDVDETLKALRAQDYAYEKDGALWFRTSLFERDEDRVLVKSDGENTYFASDIAYHKNKFERDFDILVDIWGSDHHGYIPRLKASMEALGKNKESLKVLLIQFVTLLKDGKPVGMSTRSGQFTTLKEVLNEVGKDAARFFFLMRKSDAHLEFDLDLAKKTSNENPVYYVQYAHARIESIFRVANDDGIGAASLRDADVGLLALRDEIALIKGILNFFNVVEGSARSFEPHRITFYLLDLVARFHSYYNKTRVIGDDRRVTLARLLLLDMLRQVIRSGLGILGVSAPEKM</sequence>
<keyword evidence="4 11" id="KW-0963">Cytoplasm</keyword>
<dbReference type="PRINTS" id="PR01038">
    <property type="entry name" value="TRNASYNTHARG"/>
</dbReference>
<reference evidence="15" key="2">
    <citation type="submission" date="2020-01" db="EMBL/GenBank/DDBJ databases">
        <authorList>
            <person name="Campanaro S."/>
        </authorList>
    </citation>
    <scope>NUCLEOTIDE SEQUENCE</scope>
    <source>
        <strain evidence="15">AS06rmzACSIP_7</strain>
    </source>
</reference>
<dbReference type="Gene3D" id="3.40.50.620">
    <property type="entry name" value="HUPs"/>
    <property type="match status" value="1"/>
</dbReference>
<evidence type="ECO:0000256" key="11">
    <source>
        <dbReference type="HAMAP-Rule" id="MF_00123"/>
    </source>
</evidence>
<dbReference type="InterPro" id="IPR009080">
    <property type="entry name" value="tRNAsynth_Ia_anticodon-bd"/>
</dbReference>
<dbReference type="Pfam" id="PF00750">
    <property type="entry name" value="tRNA-synt_1d"/>
    <property type="match status" value="1"/>
</dbReference>
<feature type="domain" description="DALR anticodon binding" evidence="13">
    <location>
        <begin position="437"/>
        <end position="557"/>
    </location>
</feature>
<name>A0A971RZM9_9BACT</name>
<reference evidence="15" key="1">
    <citation type="journal article" date="2020" name="Biotechnol. Biofuels">
        <title>New insights from the biogas microbiome by comprehensive genome-resolved metagenomics of nearly 1600 species originating from multiple anaerobic digesters.</title>
        <authorList>
            <person name="Campanaro S."/>
            <person name="Treu L."/>
            <person name="Rodriguez-R L.M."/>
            <person name="Kovalovszki A."/>
            <person name="Ziels R.M."/>
            <person name="Maus I."/>
            <person name="Zhu X."/>
            <person name="Kougias P.G."/>
            <person name="Basile A."/>
            <person name="Luo G."/>
            <person name="Schluter A."/>
            <person name="Konstantinidis K.T."/>
            <person name="Angelidaki I."/>
        </authorList>
    </citation>
    <scope>NUCLEOTIDE SEQUENCE</scope>
    <source>
        <strain evidence="15">AS06rmzACSIP_7</strain>
    </source>
</reference>
<comment type="similarity">
    <text evidence="2 11 12">Belongs to the class-I aminoacyl-tRNA synthetase family.</text>
</comment>
<dbReference type="InterPro" id="IPR036695">
    <property type="entry name" value="Arg-tRNA-synth_N_sf"/>
</dbReference>
<dbReference type="SMART" id="SM01016">
    <property type="entry name" value="Arg_tRNA_synt_N"/>
    <property type="match status" value="1"/>
</dbReference>
<evidence type="ECO:0000256" key="8">
    <source>
        <dbReference type="ARBA" id="ARBA00022917"/>
    </source>
</evidence>
<dbReference type="GO" id="GO:0005737">
    <property type="term" value="C:cytoplasm"/>
    <property type="evidence" value="ECO:0007669"/>
    <property type="project" value="UniProtKB-SubCell"/>
</dbReference>
<evidence type="ECO:0000256" key="12">
    <source>
        <dbReference type="RuleBase" id="RU363038"/>
    </source>
</evidence>
<evidence type="ECO:0000256" key="5">
    <source>
        <dbReference type="ARBA" id="ARBA00022598"/>
    </source>
</evidence>
<dbReference type="CDD" id="cd00671">
    <property type="entry name" value="ArgRS_core"/>
    <property type="match status" value="1"/>
</dbReference>
<dbReference type="HAMAP" id="MF_00123">
    <property type="entry name" value="Arg_tRNA_synth"/>
    <property type="match status" value="1"/>
</dbReference>
<dbReference type="Pfam" id="PF05746">
    <property type="entry name" value="DALR_1"/>
    <property type="match status" value="1"/>
</dbReference>
<keyword evidence="6 11" id="KW-0547">Nucleotide-binding</keyword>
<dbReference type="InterPro" id="IPR035684">
    <property type="entry name" value="ArgRS_core"/>
</dbReference>
<dbReference type="Pfam" id="PF03485">
    <property type="entry name" value="Arg_tRNA_synt_N"/>
    <property type="match status" value="1"/>
</dbReference>
<dbReference type="SMART" id="SM00836">
    <property type="entry name" value="DALR_1"/>
    <property type="match status" value="1"/>
</dbReference>
<keyword evidence="7 11" id="KW-0067">ATP-binding</keyword>
<keyword evidence="5 11" id="KW-0436">Ligase</keyword>
<dbReference type="NCBIfam" id="TIGR00456">
    <property type="entry name" value="argS"/>
    <property type="match status" value="1"/>
</dbReference>
<dbReference type="InterPro" id="IPR008909">
    <property type="entry name" value="DALR_anticod-bd"/>
</dbReference>
<dbReference type="EMBL" id="JAAYEE010000025">
    <property type="protein sequence ID" value="NLW34126.1"/>
    <property type="molecule type" value="Genomic_DNA"/>
</dbReference>
<keyword evidence="8 11" id="KW-0648">Protein biosynthesis</keyword>
<dbReference type="GO" id="GO:0006420">
    <property type="term" value="P:arginyl-tRNA aminoacylation"/>
    <property type="evidence" value="ECO:0007669"/>
    <property type="project" value="UniProtKB-UniRule"/>
</dbReference>
<dbReference type="Gene3D" id="1.10.730.10">
    <property type="entry name" value="Isoleucyl-tRNA Synthetase, Domain 1"/>
    <property type="match status" value="1"/>
</dbReference>
<evidence type="ECO:0000256" key="1">
    <source>
        <dbReference type="ARBA" id="ARBA00004496"/>
    </source>
</evidence>
<dbReference type="GO" id="GO:0004814">
    <property type="term" value="F:arginine-tRNA ligase activity"/>
    <property type="evidence" value="ECO:0007669"/>
    <property type="project" value="UniProtKB-UniRule"/>
</dbReference>
<comment type="caution">
    <text evidence="15">The sequence shown here is derived from an EMBL/GenBank/DDBJ whole genome shotgun (WGS) entry which is preliminary data.</text>
</comment>
<dbReference type="InterPro" id="IPR001278">
    <property type="entry name" value="Arg-tRNA-ligase"/>
</dbReference>
<accession>A0A971RZM9</accession>
<dbReference type="InterPro" id="IPR001412">
    <property type="entry name" value="aa-tRNA-synth_I_CS"/>
</dbReference>
<evidence type="ECO:0000256" key="10">
    <source>
        <dbReference type="ARBA" id="ARBA00049339"/>
    </source>
</evidence>
<evidence type="ECO:0000256" key="2">
    <source>
        <dbReference type="ARBA" id="ARBA00005594"/>
    </source>
</evidence>
<evidence type="ECO:0000313" key="16">
    <source>
        <dbReference type="Proteomes" id="UP000777265"/>
    </source>
</evidence>
<comment type="subcellular location">
    <subcellularLocation>
        <location evidence="1 11">Cytoplasm</location>
    </subcellularLocation>
</comment>
<dbReference type="GO" id="GO:0005524">
    <property type="term" value="F:ATP binding"/>
    <property type="evidence" value="ECO:0007669"/>
    <property type="project" value="UniProtKB-UniRule"/>
</dbReference>
<feature type="domain" description="Arginyl tRNA synthetase N-terminal" evidence="14">
    <location>
        <begin position="9"/>
        <end position="97"/>
    </location>
</feature>
<keyword evidence="9 11" id="KW-0030">Aminoacyl-tRNA synthetase</keyword>
<evidence type="ECO:0000259" key="13">
    <source>
        <dbReference type="SMART" id="SM00836"/>
    </source>
</evidence>
<dbReference type="InterPro" id="IPR014729">
    <property type="entry name" value="Rossmann-like_a/b/a_fold"/>
</dbReference>
<dbReference type="EC" id="6.1.1.19" evidence="11"/>
<proteinExistence type="inferred from homology"/>
<evidence type="ECO:0000256" key="3">
    <source>
        <dbReference type="ARBA" id="ARBA00011245"/>
    </source>
</evidence>
<dbReference type="SUPFAM" id="SSF52374">
    <property type="entry name" value="Nucleotidylyl transferase"/>
    <property type="match status" value="1"/>
</dbReference>
<dbReference type="FunFam" id="1.10.730.10:FF:000008">
    <property type="entry name" value="Arginine--tRNA ligase"/>
    <property type="match status" value="1"/>
</dbReference>
<dbReference type="PANTHER" id="PTHR11956:SF5">
    <property type="entry name" value="ARGININE--TRNA LIGASE, CYTOPLASMIC"/>
    <property type="match status" value="1"/>
</dbReference>
<evidence type="ECO:0000259" key="14">
    <source>
        <dbReference type="SMART" id="SM01016"/>
    </source>
</evidence>
<dbReference type="Proteomes" id="UP000777265">
    <property type="component" value="Unassembled WGS sequence"/>
</dbReference>
<dbReference type="PROSITE" id="PS00178">
    <property type="entry name" value="AA_TRNA_LIGASE_I"/>
    <property type="match status" value="1"/>
</dbReference>
<evidence type="ECO:0000256" key="4">
    <source>
        <dbReference type="ARBA" id="ARBA00022490"/>
    </source>
</evidence>
<dbReference type="PANTHER" id="PTHR11956">
    <property type="entry name" value="ARGINYL-TRNA SYNTHETASE"/>
    <property type="match status" value="1"/>
</dbReference>
<evidence type="ECO:0000256" key="9">
    <source>
        <dbReference type="ARBA" id="ARBA00023146"/>
    </source>
</evidence>
<comment type="catalytic activity">
    <reaction evidence="10 11">
        <text>tRNA(Arg) + L-arginine + ATP = L-arginyl-tRNA(Arg) + AMP + diphosphate</text>
        <dbReference type="Rhea" id="RHEA:20301"/>
        <dbReference type="Rhea" id="RHEA-COMP:9658"/>
        <dbReference type="Rhea" id="RHEA-COMP:9673"/>
        <dbReference type="ChEBI" id="CHEBI:30616"/>
        <dbReference type="ChEBI" id="CHEBI:32682"/>
        <dbReference type="ChEBI" id="CHEBI:33019"/>
        <dbReference type="ChEBI" id="CHEBI:78442"/>
        <dbReference type="ChEBI" id="CHEBI:78513"/>
        <dbReference type="ChEBI" id="CHEBI:456215"/>
        <dbReference type="EC" id="6.1.1.19"/>
    </reaction>
</comment>
<dbReference type="Gene3D" id="3.30.1360.70">
    <property type="entry name" value="Arginyl tRNA synthetase N-terminal domain"/>
    <property type="match status" value="1"/>
</dbReference>
<organism evidence="15 16">
    <name type="scientific">Syntrophorhabdus aromaticivorans</name>
    <dbReference type="NCBI Taxonomy" id="328301"/>
    <lineage>
        <taxon>Bacteria</taxon>
        <taxon>Pseudomonadati</taxon>
        <taxon>Thermodesulfobacteriota</taxon>
        <taxon>Syntrophorhabdia</taxon>
        <taxon>Syntrophorhabdales</taxon>
        <taxon>Syntrophorhabdaceae</taxon>
        <taxon>Syntrophorhabdus</taxon>
    </lineage>
</organism>
<evidence type="ECO:0000256" key="7">
    <source>
        <dbReference type="ARBA" id="ARBA00022840"/>
    </source>
</evidence>
<comment type="caution">
    <text evidence="11">Lacks conserved residue(s) required for the propagation of feature annotation.</text>
</comment>
<dbReference type="AlphaFoldDB" id="A0A971RZM9"/>
<evidence type="ECO:0000256" key="6">
    <source>
        <dbReference type="ARBA" id="ARBA00022741"/>
    </source>
</evidence>
<evidence type="ECO:0000313" key="15">
    <source>
        <dbReference type="EMBL" id="NLW34126.1"/>
    </source>
</evidence>
<dbReference type="SUPFAM" id="SSF55190">
    <property type="entry name" value="Arginyl-tRNA synthetase (ArgRS), N-terminal 'additional' domain"/>
    <property type="match status" value="1"/>
</dbReference>
<dbReference type="InterPro" id="IPR005148">
    <property type="entry name" value="Arg-tRNA-synth_N"/>
</dbReference>
<gene>
    <name evidence="11" type="primary">argS</name>
    <name evidence="15" type="ORF">GXY80_01405</name>
</gene>
<dbReference type="SUPFAM" id="SSF47323">
    <property type="entry name" value="Anticodon-binding domain of a subclass of class I aminoacyl-tRNA synthetases"/>
    <property type="match status" value="1"/>
</dbReference>